<dbReference type="PANTHER" id="PTHR38119:SF2">
    <property type="entry name" value="TRANSCRIPTION FACTOR DOMAIN-CONTAINING PROTEIN"/>
    <property type="match status" value="1"/>
</dbReference>
<feature type="compositionally biased region" description="Basic and acidic residues" evidence="1">
    <location>
        <begin position="463"/>
        <end position="473"/>
    </location>
</feature>
<proteinExistence type="predicted"/>
<comment type="caution">
    <text evidence="2">The sequence shown here is derived from an EMBL/GenBank/DDBJ whole genome shotgun (WGS) entry which is preliminary data.</text>
</comment>
<dbReference type="PANTHER" id="PTHR38119">
    <property type="entry name" value="BTB DOMAIN-CONTAINING PROTEIN-RELATED"/>
    <property type="match status" value="1"/>
</dbReference>
<feature type="region of interest" description="Disordered" evidence="1">
    <location>
        <begin position="448"/>
        <end position="486"/>
    </location>
</feature>
<evidence type="ECO:0000313" key="3">
    <source>
        <dbReference type="Proteomes" id="UP001521184"/>
    </source>
</evidence>
<sequence>MAPLSPSASPPRDAFPSFANGDVDIVLTPVQKLRLHSDVLRGASDKLKELLTIDYAAVLSRKALSEGVNVRHRLELVDVSTTPGDSVGRLVMIKLDHNGRPAPNPGTPRASMALSSHGADPASRAILSAWLSAFGALYGREMHLNTQNRSAVNMADEDYSDYNDDEETLHHHHHHQNRKTTTTTTAATMTDLRDIIAATSTVLDVVDYLALPPSMVAPLELALLGTEQTLWQSVCAAPLAWVELGARLRSFAIWREAAVHVVGGWGDGESGGSCEWSVAEKRALREEVRELCERKAARFERWKEELEERLVGYMHEKLRWDVGRERGKGKKDHEPDVFYWQAQVLWGRWLAARFREGEGKRAKDGGMALYRMIWEGRFCDAVEEQAKLAPLTPGGRKVVSEIVDEMKRDLKKMVEGAMISKLKLDQSKMPANRMTPFVIEMRNAPWNKKEIDHRGSAHRNKRPRLESEMRQVPDEEDDLEDHIAQS</sequence>
<keyword evidence="3" id="KW-1185">Reference proteome</keyword>
<feature type="region of interest" description="Disordered" evidence="1">
    <location>
        <begin position="162"/>
        <end position="181"/>
    </location>
</feature>
<dbReference type="Proteomes" id="UP001521184">
    <property type="component" value="Unassembled WGS sequence"/>
</dbReference>
<reference evidence="2 3" key="1">
    <citation type="journal article" date="2023" name="Plant Dis.">
        <title>First Report of Diplodia intermedia Causing Canker and Dieback Diseases on Apple Trees in Canada.</title>
        <authorList>
            <person name="Ellouze W."/>
            <person name="Ilyukhin E."/>
            <person name="Sulman M."/>
            <person name="Ali S."/>
        </authorList>
    </citation>
    <scope>NUCLEOTIDE SEQUENCE [LARGE SCALE GENOMIC DNA]</scope>
    <source>
        <strain evidence="2 3">M45-28</strain>
    </source>
</reference>
<evidence type="ECO:0000313" key="2">
    <source>
        <dbReference type="EMBL" id="KAL1638744.1"/>
    </source>
</evidence>
<gene>
    <name evidence="2" type="ORF">SLS58_008667</name>
</gene>
<evidence type="ECO:0000256" key="1">
    <source>
        <dbReference type="SAM" id="MobiDB-lite"/>
    </source>
</evidence>
<name>A0ABR3THB8_9PEZI</name>
<organism evidence="2 3">
    <name type="scientific">Diplodia intermedia</name>
    <dbReference type="NCBI Taxonomy" id="856260"/>
    <lineage>
        <taxon>Eukaryota</taxon>
        <taxon>Fungi</taxon>
        <taxon>Dikarya</taxon>
        <taxon>Ascomycota</taxon>
        <taxon>Pezizomycotina</taxon>
        <taxon>Dothideomycetes</taxon>
        <taxon>Dothideomycetes incertae sedis</taxon>
        <taxon>Botryosphaeriales</taxon>
        <taxon>Botryosphaeriaceae</taxon>
        <taxon>Diplodia</taxon>
    </lineage>
</organism>
<accession>A0ABR3THB8</accession>
<protein>
    <submittedName>
        <fullName evidence="2">Uncharacterized protein</fullName>
    </submittedName>
</protein>
<dbReference type="EMBL" id="JAKEKT020000075">
    <property type="protein sequence ID" value="KAL1638744.1"/>
    <property type="molecule type" value="Genomic_DNA"/>
</dbReference>